<proteinExistence type="predicted"/>
<evidence type="ECO:0000256" key="3">
    <source>
        <dbReference type="ARBA" id="ARBA00023136"/>
    </source>
</evidence>
<feature type="compositionally biased region" description="Acidic residues" evidence="4">
    <location>
        <begin position="64"/>
        <end position="78"/>
    </location>
</feature>
<keyword evidence="1" id="KW-0812">Transmembrane</keyword>
<keyword evidence="6" id="KW-1185">Reference proteome</keyword>
<name>A0ABN9T7L2_9DINO</name>
<evidence type="ECO:0000256" key="2">
    <source>
        <dbReference type="ARBA" id="ARBA00022989"/>
    </source>
</evidence>
<gene>
    <name evidence="5" type="ORF">PCOR1329_LOCUS36014</name>
</gene>
<protein>
    <submittedName>
        <fullName evidence="5">Uncharacterized protein</fullName>
    </submittedName>
</protein>
<dbReference type="EMBL" id="CAUYUJ010014393">
    <property type="protein sequence ID" value="CAK0840619.1"/>
    <property type="molecule type" value="Genomic_DNA"/>
</dbReference>
<dbReference type="SUPFAM" id="SSF90123">
    <property type="entry name" value="ABC transporter transmembrane region"/>
    <property type="match status" value="1"/>
</dbReference>
<comment type="caution">
    <text evidence="5">The sequence shown here is derived from an EMBL/GenBank/DDBJ whole genome shotgun (WGS) entry which is preliminary data.</text>
</comment>
<evidence type="ECO:0000256" key="1">
    <source>
        <dbReference type="ARBA" id="ARBA00022692"/>
    </source>
</evidence>
<sequence length="78" mass="8982">MRTPALPSCQILFFDKNPIGRVLNRFTRDMEYIDMQIVQNISQFVNTFGGPTTTPAREKKDTEQQQDGDWDADGEEDI</sequence>
<keyword evidence="2" id="KW-1133">Transmembrane helix</keyword>
<evidence type="ECO:0000256" key="4">
    <source>
        <dbReference type="SAM" id="MobiDB-lite"/>
    </source>
</evidence>
<keyword evidence="3" id="KW-0472">Membrane</keyword>
<evidence type="ECO:0000313" key="5">
    <source>
        <dbReference type="EMBL" id="CAK0840619.1"/>
    </source>
</evidence>
<dbReference type="Proteomes" id="UP001189429">
    <property type="component" value="Unassembled WGS sequence"/>
</dbReference>
<organism evidence="5 6">
    <name type="scientific">Prorocentrum cordatum</name>
    <dbReference type="NCBI Taxonomy" id="2364126"/>
    <lineage>
        <taxon>Eukaryota</taxon>
        <taxon>Sar</taxon>
        <taxon>Alveolata</taxon>
        <taxon>Dinophyceae</taxon>
        <taxon>Prorocentrales</taxon>
        <taxon>Prorocentraceae</taxon>
        <taxon>Prorocentrum</taxon>
    </lineage>
</organism>
<dbReference type="InterPro" id="IPR036640">
    <property type="entry name" value="ABC1_TM_sf"/>
</dbReference>
<reference evidence="5" key="1">
    <citation type="submission" date="2023-10" db="EMBL/GenBank/DDBJ databases">
        <authorList>
            <person name="Chen Y."/>
            <person name="Shah S."/>
            <person name="Dougan E. K."/>
            <person name="Thang M."/>
            <person name="Chan C."/>
        </authorList>
    </citation>
    <scope>NUCLEOTIDE SEQUENCE [LARGE SCALE GENOMIC DNA]</scope>
</reference>
<dbReference type="Gene3D" id="1.20.1560.10">
    <property type="entry name" value="ABC transporter type 1, transmembrane domain"/>
    <property type="match status" value="1"/>
</dbReference>
<feature type="region of interest" description="Disordered" evidence="4">
    <location>
        <begin position="48"/>
        <end position="78"/>
    </location>
</feature>
<accession>A0ABN9T7L2</accession>
<evidence type="ECO:0000313" key="6">
    <source>
        <dbReference type="Proteomes" id="UP001189429"/>
    </source>
</evidence>